<gene>
    <name evidence="2" type="ORF">DXC44_12300</name>
</gene>
<accession>A0A396APS8</accession>
<dbReference type="AlphaFoldDB" id="A0A396APS8"/>
<dbReference type="Gene3D" id="3.40.50.300">
    <property type="entry name" value="P-loop containing nucleotide triphosphate hydrolases"/>
    <property type="match status" value="1"/>
</dbReference>
<dbReference type="InterPro" id="IPR025669">
    <property type="entry name" value="AAA_dom"/>
</dbReference>
<evidence type="ECO:0000313" key="2">
    <source>
        <dbReference type="EMBL" id="RGL85316.1"/>
    </source>
</evidence>
<dbReference type="CDD" id="cd02042">
    <property type="entry name" value="ParAB_family"/>
    <property type="match status" value="1"/>
</dbReference>
<dbReference type="PANTHER" id="PTHR13696:SF99">
    <property type="entry name" value="COBYRINIC ACID AC-DIAMIDE SYNTHASE"/>
    <property type="match status" value="1"/>
</dbReference>
<feature type="domain" description="AAA" evidence="1">
    <location>
        <begin position="4"/>
        <end position="110"/>
    </location>
</feature>
<sequence length="112" mass="12058">MLQKVITLANFKGGVGKSTSTAAMGACLAMKGYKVLLVDLDGQSNLTLYYIPDADKLEESIFETLVYGKAVPVINVKPNLDLVPSSLEMSSAEIAMTNTLAREQVLSRALFD</sequence>
<dbReference type="SUPFAM" id="SSF52540">
    <property type="entry name" value="P-loop containing nucleoside triphosphate hydrolases"/>
    <property type="match status" value="1"/>
</dbReference>
<reference evidence="2 3" key="1">
    <citation type="submission" date="2018-08" db="EMBL/GenBank/DDBJ databases">
        <title>A genome reference for cultivated species of the human gut microbiota.</title>
        <authorList>
            <person name="Zou Y."/>
            <person name="Xue W."/>
            <person name="Luo G."/>
        </authorList>
    </citation>
    <scope>NUCLEOTIDE SEQUENCE [LARGE SCALE GENOMIC DNA]</scope>
    <source>
        <strain evidence="2 3">TF05-18</strain>
    </source>
</reference>
<dbReference type="InterPro" id="IPR027417">
    <property type="entry name" value="P-loop_NTPase"/>
</dbReference>
<protein>
    <recommendedName>
        <fullName evidence="1">AAA domain-containing protein</fullName>
    </recommendedName>
</protein>
<evidence type="ECO:0000313" key="3">
    <source>
        <dbReference type="Proteomes" id="UP000261278"/>
    </source>
</evidence>
<organism evidence="2 3">
    <name type="scientific">Phocaeicola vulgatus</name>
    <name type="common">Bacteroides vulgatus</name>
    <dbReference type="NCBI Taxonomy" id="821"/>
    <lineage>
        <taxon>Bacteria</taxon>
        <taxon>Pseudomonadati</taxon>
        <taxon>Bacteroidota</taxon>
        <taxon>Bacteroidia</taxon>
        <taxon>Bacteroidales</taxon>
        <taxon>Bacteroidaceae</taxon>
        <taxon>Phocaeicola</taxon>
    </lineage>
</organism>
<dbReference type="RefSeq" id="WP_016271196.1">
    <property type="nucleotide sequence ID" value="NZ_JACBPU010000008.1"/>
</dbReference>
<dbReference type="InterPro" id="IPR050678">
    <property type="entry name" value="DNA_Partitioning_ATPase"/>
</dbReference>
<name>A0A396APS8_PHOVU</name>
<evidence type="ECO:0000259" key="1">
    <source>
        <dbReference type="Pfam" id="PF13614"/>
    </source>
</evidence>
<dbReference type="Proteomes" id="UP000261278">
    <property type="component" value="Unassembled WGS sequence"/>
</dbReference>
<comment type="caution">
    <text evidence="2">The sequence shown here is derived from an EMBL/GenBank/DDBJ whole genome shotgun (WGS) entry which is preliminary data.</text>
</comment>
<dbReference type="EMBL" id="QSSN01000013">
    <property type="protein sequence ID" value="RGL85316.1"/>
    <property type="molecule type" value="Genomic_DNA"/>
</dbReference>
<dbReference type="Pfam" id="PF13614">
    <property type="entry name" value="AAA_31"/>
    <property type="match status" value="1"/>
</dbReference>
<dbReference type="PANTHER" id="PTHR13696">
    <property type="entry name" value="P-LOOP CONTAINING NUCLEOSIDE TRIPHOSPHATE HYDROLASE"/>
    <property type="match status" value="1"/>
</dbReference>
<proteinExistence type="predicted"/>